<protein>
    <recommendedName>
        <fullName evidence="11">RuvB-like helicase</fullName>
        <ecNumber evidence="11">3.6.4.12</ecNumber>
    </recommendedName>
</protein>
<dbReference type="GO" id="GO:0120293">
    <property type="term" value="C:dynein axonemal particle"/>
    <property type="evidence" value="ECO:0007669"/>
    <property type="project" value="UniProtKB-SubCell"/>
</dbReference>
<dbReference type="InterPro" id="IPR010339">
    <property type="entry name" value="TIP49_P-loop"/>
</dbReference>
<dbReference type="GO" id="GO:0006310">
    <property type="term" value="P:DNA recombination"/>
    <property type="evidence" value="ECO:0007669"/>
    <property type="project" value="UniProtKB-KW"/>
</dbReference>
<evidence type="ECO:0000256" key="4">
    <source>
        <dbReference type="ARBA" id="ARBA00022801"/>
    </source>
</evidence>
<evidence type="ECO:0000256" key="8">
    <source>
        <dbReference type="ARBA" id="ARBA00023242"/>
    </source>
</evidence>
<accession>A0A850XZ13</accession>
<keyword evidence="11" id="KW-0804">Transcription</keyword>
<dbReference type="Pfam" id="PF06068">
    <property type="entry name" value="TIP49"/>
    <property type="match status" value="1"/>
</dbReference>
<dbReference type="SMART" id="SM00382">
    <property type="entry name" value="AAA"/>
    <property type="match status" value="1"/>
</dbReference>
<reference evidence="13" key="1">
    <citation type="submission" date="2019-10" db="EMBL/GenBank/DDBJ databases">
        <title>Bird 10,000 Genomes (B10K) Project - Family phase.</title>
        <authorList>
            <person name="Zhang G."/>
        </authorList>
    </citation>
    <scope>NUCLEOTIDE SEQUENCE</scope>
    <source>
        <strain evidence="13">B10K-DU-002-10</strain>
        <tissue evidence="13">Muscle</tissue>
    </source>
</reference>
<comment type="caution">
    <text evidence="13">The sequence shown here is derived from an EMBL/GenBank/DDBJ whole genome shotgun (WGS) entry which is preliminary data.</text>
</comment>
<evidence type="ECO:0000256" key="7">
    <source>
        <dbReference type="ARBA" id="ARBA00023172"/>
    </source>
</evidence>
<keyword evidence="11" id="KW-0227">DNA damage</keyword>
<dbReference type="PANTHER" id="PTHR11093">
    <property type="entry name" value="RUVB-RELATED REPTIN AND PONTIN"/>
    <property type="match status" value="1"/>
</dbReference>
<dbReference type="Proteomes" id="UP000628412">
    <property type="component" value="Unassembled WGS sequence"/>
</dbReference>
<proteinExistence type="inferred from homology"/>
<comment type="subcellular location">
    <subcellularLocation>
        <location evidence="9">Dynein axonemal particle</location>
    </subcellularLocation>
    <subcellularLocation>
        <location evidence="1 11">Nucleus</location>
    </subcellularLocation>
</comment>
<dbReference type="GO" id="GO:0005524">
    <property type="term" value="F:ATP binding"/>
    <property type="evidence" value="ECO:0007669"/>
    <property type="project" value="UniProtKB-KW"/>
</dbReference>
<gene>
    <name evidence="13" type="primary">Ruvbl1</name>
    <name evidence="13" type="ORF">AEGCAU_R09236</name>
</gene>
<dbReference type="InterPro" id="IPR027238">
    <property type="entry name" value="RuvB-like"/>
</dbReference>
<dbReference type="InterPro" id="IPR027417">
    <property type="entry name" value="P-loop_NTPase"/>
</dbReference>
<evidence type="ECO:0000256" key="10">
    <source>
        <dbReference type="ARBA" id="ARBA00048432"/>
    </source>
</evidence>
<evidence type="ECO:0000256" key="5">
    <source>
        <dbReference type="ARBA" id="ARBA00022806"/>
    </source>
</evidence>
<evidence type="ECO:0000256" key="3">
    <source>
        <dbReference type="ARBA" id="ARBA00022741"/>
    </source>
</evidence>
<evidence type="ECO:0000256" key="11">
    <source>
        <dbReference type="RuleBase" id="RU363048"/>
    </source>
</evidence>
<keyword evidence="11" id="KW-0234">DNA repair</keyword>
<dbReference type="Gene3D" id="2.40.50.360">
    <property type="entry name" value="RuvB-like helicase, domain II"/>
    <property type="match status" value="1"/>
</dbReference>
<evidence type="ECO:0000313" key="14">
    <source>
        <dbReference type="Proteomes" id="UP000628412"/>
    </source>
</evidence>
<keyword evidence="3 11" id="KW-0547">Nucleotide-binding</keyword>
<comment type="catalytic activity">
    <reaction evidence="10">
        <text>ATP + H2O = ADP + phosphate + H(+)</text>
        <dbReference type="Rhea" id="RHEA:13065"/>
        <dbReference type="ChEBI" id="CHEBI:15377"/>
        <dbReference type="ChEBI" id="CHEBI:15378"/>
        <dbReference type="ChEBI" id="CHEBI:30616"/>
        <dbReference type="ChEBI" id="CHEBI:43474"/>
        <dbReference type="ChEBI" id="CHEBI:456216"/>
        <dbReference type="EC" id="3.6.4.12"/>
    </reaction>
    <physiologicalReaction direction="left-to-right" evidence="10">
        <dbReference type="Rhea" id="RHEA:13066"/>
    </physiologicalReaction>
</comment>
<sequence length="423" mass="46940">GLVGQENAREACGVIVELIKSKKMAGRAVLLAGPPGTGKTALALAIAQELGSKVPFCPMVGSEVYSTEIKKTEVLMENFRRAIGLRIKETKEVYEGEVTELTPCETENPMGGYGKTISHVIIGLKTAKGTKQLKLDPSIFESLQKERVETGFGTEINYIPGFLFAVPQRQGRCDIYATEFDLEAEEYVPLPKGDVHKKKEIIQDVTLHDLDVANARPQGGQDILSMMGQLMKPKKTEITDKLRGEINKVVNKYIDQGIAELVPGVLFVDEVHMLDIECFTYLHRALESSISPIVIFASNRGNCIIRGTEDIVSPHGIPLDLLDRVMIIRTMLYTPQEMKQITKLRAQTEGINISEEALNHLGEIGTKTTLRYAVQLLTPANLLAKINGKDSIEKEHIEEINELFYDAKSSAKILADQQEKYMK</sequence>
<keyword evidence="4 11" id="KW-0378">Hydrolase</keyword>
<keyword evidence="5 11" id="KW-0347">Helicase</keyword>
<evidence type="ECO:0000256" key="1">
    <source>
        <dbReference type="ARBA" id="ARBA00004123"/>
    </source>
</evidence>
<dbReference type="Gene3D" id="1.10.8.60">
    <property type="match status" value="1"/>
</dbReference>
<feature type="non-terminal residue" evidence="13">
    <location>
        <position position="1"/>
    </location>
</feature>
<dbReference type="InterPro" id="IPR041048">
    <property type="entry name" value="RuvB-like_C"/>
</dbReference>
<feature type="non-terminal residue" evidence="13">
    <location>
        <position position="423"/>
    </location>
</feature>
<dbReference type="EMBL" id="WEIU01006208">
    <property type="protein sequence ID" value="NWH86312.1"/>
    <property type="molecule type" value="Genomic_DNA"/>
</dbReference>
<keyword evidence="7 11" id="KW-0233">DNA recombination</keyword>
<dbReference type="FunFam" id="2.40.50.360:FF:000001">
    <property type="entry name" value="RuvB-like helicase"/>
    <property type="match status" value="1"/>
</dbReference>
<dbReference type="InterPro" id="IPR042487">
    <property type="entry name" value="RuvBL1/2_DNA/RNA_bd_dom"/>
</dbReference>
<dbReference type="EC" id="3.6.4.12" evidence="11"/>
<dbReference type="InterPro" id="IPR003593">
    <property type="entry name" value="AAA+_ATPase"/>
</dbReference>
<dbReference type="GO" id="GO:0016787">
    <property type="term" value="F:hydrolase activity"/>
    <property type="evidence" value="ECO:0007669"/>
    <property type="project" value="UniProtKB-KW"/>
</dbReference>
<comment type="function">
    <text evidence="11">Proposed core component of the chromatin remodeling Ino80 complex which exhibits DNA- and nucleosome-activated ATPase activity and catalyzes ATP-dependent nucleosome sliding.</text>
</comment>
<dbReference type="GO" id="GO:0006281">
    <property type="term" value="P:DNA repair"/>
    <property type="evidence" value="ECO:0007669"/>
    <property type="project" value="UniProtKB-KW"/>
</dbReference>
<evidence type="ECO:0000259" key="12">
    <source>
        <dbReference type="SMART" id="SM00382"/>
    </source>
</evidence>
<dbReference type="GO" id="GO:0003678">
    <property type="term" value="F:DNA helicase activity"/>
    <property type="evidence" value="ECO:0007669"/>
    <property type="project" value="UniProtKB-EC"/>
</dbReference>
<dbReference type="AlphaFoldDB" id="A0A850XZ13"/>
<keyword evidence="11" id="KW-0805">Transcription regulation</keyword>
<comment type="similarity">
    <text evidence="2 11">Belongs to the RuvB family.</text>
</comment>
<feature type="domain" description="AAA+ ATPase" evidence="12">
    <location>
        <begin position="25"/>
        <end position="332"/>
    </location>
</feature>
<evidence type="ECO:0000313" key="13">
    <source>
        <dbReference type="EMBL" id="NWH86312.1"/>
    </source>
</evidence>
<dbReference type="FunFam" id="1.10.8.60:FF:000010">
    <property type="entry name" value="RuvB-like helicase"/>
    <property type="match status" value="1"/>
</dbReference>
<keyword evidence="14" id="KW-1185">Reference proteome</keyword>
<dbReference type="GO" id="GO:0005634">
    <property type="term" value="C:nucleus"/>
    <property type="evidence" value="ECO:0007669"/>
    <property type="project" value="UniProtKB-SubCell"/>
</dbReference>
<keyword evidence="6 11" id="KW-0067">ATP-binding</keyword>
<dbReference type="Pfam" id="PF17856">
    <property type="entry name" value="TIP49_C"/>
    <property type="match status" value="1"/>
</dbReference>
<keyword evidence="8 11" id="KW-0539">Nucleus</keyword>
<evidence type="ECO:0000256" key="6">
    <source>
        <dbReference type="ARBA" id="ARBA00022840"/>
    </source>
</evidence>
<evidence type="ECO:0000256" key="2">
    <source>
        <dbReference type="ARBA" id="ARBA00007519"/>
    </source>
</evidence>
<name>A0A850XZ13_AEGCA</name>
<dbReference type="SUPFAM" id="SSF52540">
    <property type="entry name" value="P-loop containing nucleoside triphosphate hydrolases"/>
    <property type="match status" value="1"/>
</dbReference>
<dbReference type="Gene3D" id="3.40.50.300">
    <property type="entry name" value="P-loop containing nucleotide triphosphate hydrolases"/>
    <property type="match status" value="1"/>
</dbReference>
<evidence type="ECO:0000256" key="9">
    <source>
        <dbReference type="ARBA" id="ARBA00024190"/>
    </source>
</evidence>
<organism evidence="13 14">
    <name type="scientific">Aegithalos caudatus</name>
    <name type="common">Long-tailed tit</name>
    <name type="synonym">Acredula caudata</name>
    <dbReference type="NCBI Taxonomy" id="73327"/>
    <lineage>
        <taxon>Eukaryota</taxon>
        <taxon>Metazoa</taxon>
        <taxon>Chordata</taxon>
        <taxon>Craniata</taxon>
        <taxon>Vertebrata</taxon>
        <taxon>Euteleostomi</taxon>
        <taxon>Archelosauria</taxon>
        <taxon>Archosauria</taxon>
        <taxon>Dinosauria</taxon>
        <taxon>Saurischia</taxon>
        <taxon>Theropoda</taxon>
        <taxon>Coelurosauria</taxon>
        <taxon>Aves</taxon>
        <taxon>Neognathae</taxon>
        <taxon>Neoaves</taxon>
        <taxon>Telluraves</taxon>
        <taxon>Australaves</taxon>
        <taxon>Passeriformes</taxon>
        <taxon>Sylvioidea</taxon>
        <taxon>Aegithalidae</taxon>
        <taxon>Aegithalos</taxon>
    </lineage>
</organism>